<dbReference type="SMART" id="SM00034">
    <property type="entry name" value="CLECT"/>
    <property type="match status" value="1"/>
</dbReference>
<comment type="caution">
    <text evidence="14">Lacks conserved residue(s) required for the propagation of feature annotation.</text>
</comment>
<dbReference type="InterPro" id="IPR016187">
    <property type="entry name" value="CTDL_fold"/>
</dbReference>
<dbReference type="GO" id="GO:0006897">
    <property type="term" value="P:endocytosis"/>
    <property type="evidence" value="ECO:0007669"/>
    <property type="project" value="UniProtKB-KW"/>
</dbReference>
<dbReference type="FunFam" id="2.10.25.10:FF:000009">
    <property type="entry name" value="Low-density lipoprotein receptor isoform 1"/>
    <property type="match status" value="2"/>
</dbReference>
<evidence type="ECO:0000256" key="2">
    <source>
        <dbReference type="ARBA" id="ARBA00022536"/>
    </source>
</evidence>
<dbReference type="InterPro" id="IPR001304">
    <property type="entry name" value="C-type_lectin-like"/>
</dbReference>
<evidence type="ECO:0000256" key="1">
    <source>
        <dbReference type="ARBA" id="ARBA00004479"/>
    </source>
</evidence>
<dbReference type="InterPro" id="IPR001881">
    <property type="entry name" value="EGF-like_Ca-bd_dom"/>
</dbReference>
<dbReference type="GO" id="GO:1990430">
    <property type="term" value="F:extracellular matrix protein binding"/>
    <property type="evidence" value="ECO:0007669"/>
    <property type="project" value="TreeGrafter"/>
</dbReference>
<evidence type="ECO:0000256" key="10">
    <source>
        <dbReference type="ARBA" id="ARBA00023136"/>
    </source>
</evidence>
<dbReference type="EMBL" id="JAFHDT010000065">
    <property type="protein sequence ID" value="KAI7790602.1"/>
    <property type="molecule type" value="Genomic_DNA"/>
</dbReference>
<sequence length="724" mass="81602">MGCQVQCVVLFSSLLCLSGVWTQDLRQRDALCSEDGCYMLYFQRKIFLDAWRSCKELGGDLATIKQPKEAEMVERLFSNVELRPHRRGKVQIWIGLQRQPRQCSPTRPLRGFSWVTGDQDTQYTNWLQEDSANSCSSPHCVVISYGTAPHNQGNNLKWEDRTCSVSVDGYLCKYTFRGMCTSITSEGGGNALYSTPFNLLSTVLTHIPFGSVATVPCPDKEDQSVVCTQKKDGSIDWNRDPPVCSVAPKTSWCDKDNGGCHHLCIEDKAHYYCDCNDGFLLAEDGVSCFLSDPCNESPCEFECLPVMDSYRCACPDGSMLAPNEHDCIDVDECLQRPCEQICVNAPGTFKCRCREGYQLDEDGVCEDVDECVDNLCEHACENTLGSYICHCRLGYAPLQEDQSRCCDIDECQIEGTCEQMCINYEGGFDCYCEESYNLQPDQYSCRPIGEKLENPTTTESNPWITRNPIWETEDSIYPWNHANESDWRESLYWQTETPNVKIPTDLLWLTWTTEKEPEMNTPIETPPEVNNAGSSDINPEYPVPNVFFSPTISTLTPDYFEDESTTVPTVSPSSTFAGGAWNWLWFSSTQTVPETQGTAKNPIDFNTEYDSYEQGNDYTKSFDNELATISPDKQISTRFPKQETEKGKSDYNNNNEQKSSWLLVGLLVPLCIFIVVMVVLGIIYCTRYTVKPQNRNTSDFYHWIAGAGDKAAAEISSSGTKSHV</sequence>
<dbReference type="GO" id="GO:0030246">
    <property type="term" value="F:carbohydrate binding"/>
    <property type="evidence" value="ECO:0007669"/>
    <property type="project" value="UniProtKB-KW"/>
</dbReference>
<dbReference type="PANTHER" id="PTHR14789">
    <property type="entry name" value="CHONDROLECTIN VARIANT CHODLFDELTAE"/>
    <property type="match status" value="1"/>
</dbReference>
<feature type="signal peptide" evidence="17">
    <location>
        <begin position="1"/>
        <end position="22"/>
    </location>
</feature>
<dbReference type="GO" id="GO:0005509">
    <property type="term" value="F:calcium ion binding"/>
    <property type="evidence" value="ECO:0007669"/>
    <property type="project" value="InterPro"/>
</dbReference>
<keyword evidence="13" id="KW-0325">Glycoprotein</keyword>
<keyword evidence="2 14" id="KW-0245">EGF-like domain</keyword>
<dbReference type="Pfam" id="PF07645">
    <property type="entry name" value="EGF_CA"/>
    <property type="match status" value="3"/>
</dbReference>
<evidence type="ECO:0000256" key="16">
    <source>
        <dbReference type="SAM" id="Phobius"/>
    </source>
</evidence>
<keyword evidence="12" id="KW-0675">Receptor</keyword>
<keyword evidence="21" id="KW-1185">Reference proteome</keyword>
<evidence type="ECO:0000313" key="21">
    <source>
        <dbReference type="Proteomes" id="UP001059041"/>
    </source>
</evidence>
<evidence type="ECO:0000256" key="7">
    <source>
        <dbReference type="ARBA" id="ARBA00022734"/>
    </source>
</evidence>
<name>A0A9W7T4M4_TRIRA</name>
<evidence type="ECO:0000256" key="4">
    <source>
        <dbReference type="ARBA" id="ARBA00022583"/>
    </source>
</evidence>
<keyword evidence="11" id="KW-1015">Disulfide bond</keyword>
<evidence type="ECO:0000259" key="19">
    <source>
        <dbReference type="PROSITE" id="PS50041"/>
    </source>
</evidence>
<feature type="transmembrane region" description="Helical" evidence="16">
    <location>
        <begin position="661"/>
        <end position="685"/>
    </location>
</feature>
<feature type="domain" description="EGF-like" evidence="18">
    <location>
        <begin position="329"/>
        <end position="366"/>
    </location>
</feature>
<evidence type="ECO:0000256" key="14">
    <source>
        <dbReference type="PROSITE-ProRule" id="PRU00076"/>
    </source>
</evidence>
<dbReference type="CDD" id="cd00054">
    <property type="entry name" value="EGF_CA"/>
    <property type="match status" value="1"/>
</dbReference>
<dbReference type="InterPro" id="IPR009030">
    <property type="entry name" value="Growth_fac_rcpt_cys_sf"/>
</dbReference>
<evidence type="ECO:0000256" key="6">
    <source>
        <dbReference type="ARBA" id="ARBA00022729"/>
    </source>
</evidence>
<dbReference type="GO" id="GO:0009897">
    <property type="term" value="C:external side of plasma membrane"/>
    <property type="evidence" value="ECO:0007669"/>
    <property type="project" value="TreeGrafter"/>
</dbReference>
<dbReference type="Pfam" id="PF14670">
    <property type="entry name" value="FXa_inhibition"/>
    <property type="match status" value="1"/>
</dbReference>
<dbReference type="GO" id="GO:0031012">
    <property type="term" value="C:extracellular matrix"/>
    <property type="evidence" value="ECO:0007669"/>
    <property type="project" value="TreeGrafter"/>
</dbReference>
<keyword evidence="10 16" id="KW-0472">Membrane</keyword>
<feature type="region of interest" description="Disordered" evidence="15">
    <location>
        <begin position="633"/>
        <end position="652"/>
    </location>
</feature>
<feature type="compositionally biased region" description="Basic and acidic residues" evidence="15">
    <location>
        <begin position="640"/>
        <end position="649"/>
    </location>
</feature>
<reference evidence="20" key="1">
    <citation type="submission" date="2021-02" db="EMBL/GenBank/DDBJ databases">
        <title>Comparative genomics reveals that relaxation of natural selection precedes convergent phenotypic evolution of cavefish.</title>
        <authorList>
            <person name="Peng Z."/>
        </authorList>
    </citation>
    <scope>NUCLEOTIDE SEQUENCE</scope>
    <source>
        <tissue evidence="20">Muscle</tissue>
    </source>
</reference>
<evidence type="ECO:0000256" key="12">
    <source>
        <dbReference type="ARBA" id="ARBA00023170"/>
    </source>
</evidence>
<evidence type="ECO:0000313" key="20">
    <source>
        <dbReference type="EMBL" id="KAI7790602.1"/>
    </source>
</evidence>
<keyword evidence="6 17" id="KW-0732">Signal</keyword>
<dbReference type="PROSITE" id="PS01186">
    <property type="entry name" value="EGF_2"/>
    <property type="match status" value="1"/>
</dbReference>
<dbReference type="Gene3D" id="2.10.25.10">
    <property type="entry name" value="Laminin"/>
    <property type="match status" value="5"/>
</dbReference>
<dbReference type="GO" id="GO:0050840">
    <property type="term" value="F:extracellular matrix binding"/>
    <property type="evidence" value="ECO:0007669"/>
    <property type="project" value="TreeGrafter"/>
</dbReference>
<dbReference type="AlphaFoldDB" id="A0A9W7T4M4"/>
<keyword evidence="7" id="KW-0430">Lectin</keyword>
<dbReference type="Gene3D" id="3.10.100.10">
    <property type="entry name" value="Mannose-Binding Protein A, subunit A"/>
    <property type="match status" value="1"/>
</dbReference>
<evidence type="ECO:0000256" key="9">
    <source>
        <dbReference type="ARBA" id="ARBA00022989"/>
    </source>
</evidence>
<feature type="domain" description="C-type lectin" evidence="19">
    <location>
        <begin position="33"/>
        <end position="164"/>
    </location>
</feature>
<evidence type="ECO:0000256" key="3">
    <source>
        <dbReference type="ARBA" id="ARBA00022553"/>
    </source>
</evidence>
<keyword evidence="9 16" id="KW-1133">Transmembrane helix</keyword>
<comment type="caution">
    <text evidence="20">The sequence shown here is derived from an EMBL/GenBank/DDBJ whole genome shotgun (WGS) entry which is preliminary data.</text>
</comment>
<dbReference type="InterPro" id="IPR051505">
    <property type="entry name" value="C-type_lectin_domain"/>
</dbReference>
<dbReference type="CDD" id="cd03600">
    <property type="entry name" value="CLECT_thrombomodulin_like"/>
    <property type="match status" value="1"/>
</dbReference>
<dbReference type="InterPro" id="IPR000152">
    <property type="entry name" value="EGF-type_Asp/Asn_hydroxyl_site"/>
</dbReference>
<evidence type="ECO:0000259" key="18">
    <source>
        <dbReference type="PROSITE" id="PS50026"/>
    </source>
</evidence>
<dbReference type="PROSITE" id="PS50041">
    <property type="entry name" value="C_TYPE_LECTIN_2"/>
    <property type="match status" value="1"/>
</dbReference>
<comment type="subcellular location">
    <subcellularLocation>
        <location evidence="1">Membrane</location>
        <topology evidence="1">Single-pass type I membrane protein</topology>
    </subcellularLocation>
</comment>
<organism evidence="20 21">
    <name type="scientific">Triplophysa rosa</name>
    <name type="common">Cave loach</name>
    <dbReference type="NCBI Taxonomy" id="992332"/>
    <lineage>
        <taxon>Eukaryota</taxon>
        <taxon>Metazoa</taxon>
        <taxon>Chordata</taxon>
        <taxon>Craniata</taxon>
        <taxon>Vertebrata</taxon>
        <taxon>Euteleostomi</taxon>
        <taxon>Actinopterygii</taxon>
        <taxon>Neopterygii</taxon>
        <taxon>Teleostei</taxon>
        <taxon>Ostariophysi</taxon>
        <taxon>Cypriniformes</taxon>
        <taxon>Nemacheilidae</taxon>
        <taxon>Triplophysa</taxon>
    </lineage>
</organism>
<dbReference type="InterPro" id="IPR016186">
    <property type="entry name" value="C-type_lectin-like/link_sf"/>
</dbReference>
<dbReference type="PROSITE" id="PS50026">
    <property type="entry name" value="EGF_3"/>
    <property type="match status" value="2"/>
</dbReference>
<dbReference type="PANTHER" id="PTHR14789:SF4">
    <property type="entry name" value="ENDOSIALIN"/>
    <property type="match status" value="1"/>
</dbReference>
<dbReference type="GO" id="GO:0016477">
    <property type="term" value="P:cell migration"/>
    <property type="evidence" value="ECO:0007669"/>
    <property type="project" value="TreeGrafter"/>
</dbReference>
<feature type="domain" description="EGF-like" evidence="18">
    <location>
        <begin position="367"/>
        <end position="401"/>
    </location>
</feature>
<dbReference type="Proteomes" id="UP001059041">
    <property type="component" value="Unassembled WGS sequence"/>
</dbReference>
<evidence type="ECO:0000256" key="11">
    <source>
        <dbReference type="ARBA" id="ARBA00023157"/>
    </source>
</evidence>
<protein>
    <submittedName>
        <fullName evidence="20">CD248 molecule</fullName>
    </submittedName>
</protein>
<keyword evidence="8" id="KW-0677">Repeat</keyword>
<evidence type="ECO:0000256" key="15">
    <source>
        <dbReference type="SAM" id="MobiDB-lite"/>
    </source>
</evidence>
<gene>
    <name evidence="20" type="ORF">IRJ41_009743</name>
</gene>
<dbReference type="SUPFAM" id="SSF56436">
    <property type="entry name" value="C-type lectin-like"/>
    <property type="match status" value="1"/>
</dbReference>
<proteinExistence type="predicted"/>
<evidence type="ECO:0000256" key="8">
    <source>
        <dbReference type="ARBA" id="ARBA00022737"/>
    </source>
</evidence>
<keyword evidence="5 16" id="KW-0812">Transmembrane</keyword>
<dbReference type="SMART" id="SM00181">
    <property type="entry name" value="EGF"/>
    <property type="match status" value="5"/>
</dbReference>
<dbReference type="InterPro" id="IPR049883">
    <property type="entry name" value="NOTCH1_EGF-like"/>
</dbReference>
<dbReference type="SUPFAM" id="SSF57184">
    <property type="entry name" value="Growth factor receptor domain"/>
    <property type="match status" value="1"/>
</dbReference>
<evidence type="ECO:0000256" key="5">
    <source>
        <dbReference type="ARBA" id="ARBA00022692"/>
    </source>
</evidence>
<dbReference type="PROSITE" id="PS01187">
    <property type="entry name" value="EGF_CA"/>
    <property type="match status" value="2"/>
</dbReference>
<keyword evidence="4" id="KW-0254">Endocytosis</keyword>
<evidence type="ECO:0000256" key="17">
    <source>
        <dbReference type="SAM" id="SignalP"/>
    </source>
</evidence>
<dbReference type="OrthoDB" id="10045365at2759"/>
<dbReference type="SMART" id="SM00179">
    <property type="entry name" value="EGF_CA"/>
    <property type="match status" value="5"/>
</dbReference>
<accession>A0A9W7T4M4</accession>
<evidence type="ECO:0000256" key="13">
    <source>
        <dbReference type="ARBA" id="ARBA00023180"/>
    </source>
</evidence>
<dbReference type="PROSITE" id="PS00010">
    <property type="entry name" value="ASX_HYDROXYL"/>
    <property type="match status" value="2"/>
</dbReference>
<keyword evidence="3" id="KW-0597">Phosphoprotein</keyword>
<feature type="chain" id="PRO_5040896877" evidence="17">
    <location>
        <begin position="23"/>
        <end position="724"/>
    </location>
</feature>
<dbReference type="InterPro" id="IPR018097">
    <property type="entry name" value="EGF_Ca-bd_CS"/>
</dbReference>
<dbReference type="InterPro" id="IPR000742">
    <property type="entry name" value="EGF"/>
</dbReference>
<dbReference type="SUPFAM" id="SSF57196">
    <property type="entry name" value="EGF/Laminin"/>
    <property type="match status" value="2"/>
</dbReference>